<accession>A0ABU9BIE0</accession>
<dbReference type="RefSeq" id="WP_341424059.1">
    <property type="nucleotide sequence ID" value="NZ_JBBUTG010000001.1"/>
</dbReference>
<dbReference type="InterPro" id="IPR027450">
    <property type="entry name" value="AlkB-like"/>
</dbReference>
<keyword evidence="2" id="KW-0223">Dioxygenase</keyword>
<reference evidence="2 3" key="1">
    <citation type="submission" date="2024-04" db="EMBL/GenBank/DDBJ databases">
        <title>Novel species of the genus Ideonella isolated from streams.</title>
        <authorList>
            <person name="Lu H."/>
        </authorList>
    </citation>
    <scope>NUCLEOTIDE SEQUENCE [LARGE SCALE GENOMIC DNA]</scope>
    <source>
        <strain evidence="2 3">DXS29W</strain>
    </source>
</reference>
<protein>
    <submittedName>
        <fullName evidence="2">Alpha-ketoglutarate-dependent dioxygenase AlkB</fullName>
    </submittedName>
</protein>
<dbReference type="SUPFAM" id="SSF51197">
    <property type="entry name" value="Clavaminate synthase-like"/>
    <property type="match status" value="1"/>
</dbReference>
<dbReference type="PROSITE" id="PS51471">
    <property type="entry name" value="FE2OG_OXY"/>
    <property type="match status" value="1"/>
</dbReference>
<organism evidence="2 3">
    <name type="scientific">Ideonella lacteola</name>
    <dbReference type="NCBI Taxonomy" id="2984193"/>
    <lineage>
        <taxon>Bacteria</taxon>
        <taxon>Pseudomonadati</taxon>
        <taxon>Pseudomonadota</taxon>
        <taxon>Betaproteobacteria</taxon>
        <taxon>Burkholderiales</taxon>
        <taxon>Sphaerotilaceae</taxon>
        <taxon>Ideonella</taxon>
    </lineage>
</organism>
<comment type="caution">
    <text evidence="2">The sequence shown here is derived from an EMBL/GenBank/DDBJ whole genome shotgun (WGS) entry which is preliminary data.</text>
</comment>
<dbReference type="PANTHER" id="PTHR31212">
    <property type="entry name" value="ALPHA-KETOGLUTARATE-DEPENDENT DIOXYGENASE ALKB HOMOLOG 3"/>
    <property type="match status" value="1"/>
</dbReference>
<evidence type="ECO:0000313" key="3">
    <source>
        <dbReference type="Proteomes" id="UP001371218"/>
    </source>
</evidence>
<dbReference type="EMBL" id="JBBUTG010000001">
    <property type="protein sequence ID" value="MEK8029725.1"/>
    <property type="molecule type" value="Genomic_DNA"/>
</dbReference>
<dbReference type="PANTHER" id="PTHR31212:SF4">
    <property type="entry name" value="ALPHA-KETOGLUTARATE-DEPENDENT DIOXYGENASE ALKB HOMOLOG 3"/>
    <property type="match status" value="1"/>
</dbReference>
<feature type="domain" description="Fe2OG dioxygenase" evidence="1">
    <location>
        <begin position="63"/>
        <end position="160"/>
    </location>
</feature>
<name>A0ABU9BIE0_9BURK</name>
<sequence length="164" mass="18278">MPAHAALFEHLSATVQWDERLRARKTASFGVSYDYSGMTYPQTEMPEPLRLIAQQLKQVLGFEPNNCLLNYYPDGEASMGFHSDSSEELAEGTGVAIVSLGSPRELVFRLKADRSHQTGYVLEPGSLVYMTKELQSEWLHAIPKAPEAGPRISLTFRHLIKAAL</sequence>
<dbReference type="Gene3D" id="2.60.120.590">
    <property type="entry name" value="Alpha-ketoglutarate-dependent dioxygenase AlkB-like"/>
    <property type="match status" value="1"/>
</dbReference>
<dbReference type="Pfam" id="PF13532">
    <property type="entry name" value="2OG-FeII_Oxy_2"/>
    <property type="match status" value="1"/>
</dbReference>
<dbReference type="InterPro" id="IPR005123">
    <property type="entry name" value="Oxoglu/Fe-dep_dioxygenase_dom"/>
</dbReference>
<dbReference type="InterPro" id="IPR037151">
    <property type="entry name" value="AlkB-like_sf"/>
</dbReference>
<evidence type="ECO:0000259" key="1">
    <source>
        <dbReference type="PROSITE" id="PS51471"/>
    </source>
</evidence>
<gene>
    <name evidence="2" type="ORF">AACH06_02735</name>
</gene>
<evidence type="ECO:0000313" key="2">
    <source>
        <dbReference type="EMBL" id="MEK8029725.1"/>
    </source>
</evidence>
<keyword evidence="2" id="KW-0560">Oxidoreductase</keyword>
<dbReference type="InterPro" id="IPR032854">
    <property type="entry name" value="ALKBH3"/>
</dbReference>
<proteinExistence type="predicted"/>
<keyword evidence="3" id="KW-1185">Reference proteome</keyword>
<dbReference type="GO" id="GO:0051213">
    <property type="term" value="F:dioxygenase activity"/>
    <property type="evidence" value="ECO:0007669"/>
    <property type="project" value="UniProtKB-KW"/>
</dbReference>
<dbReference type="Proteomes" id="UP001371218">
    <property type="component" value="Unassembled WGS sequence"/>
</dbReference>